<dbReference type="Gene3D" id="3.30.830.10">
    <property type="entry name" value="Metalloenzyme, LuxS/M16 peptidase-like"/>
    <property type="match status" value="1"/>
</dbReference>
<sequence length="127" mass="14510">MHWRLTGYLHLAAELSRDRLAEAYVSFLKVIHDLHHRPPDAQEVHEAREALCMRILAEAEGPHFTHRLGLYWLAGELYYPAQEARAYRDISAHDVQMAAHFLDPNRMALVGVGVGEETLTQLLEVTL</sequence>
<proteinExistence type="predicted"/>
<dbReference type="InterPro" id="IPR011249">
    <property type="entry name" value="Metalloenz_LuxS/M16"/>
</dbReference>
<keyword evidence="2" id="KW-1185">Reference proteome</keyword>
<evidence type="ECO:0008006" key="3">
    <source>
        <dbReference type="Google" id="ProtNLM"/>
    </source>
</evidence>
<dbReference type="RefSeq" id="WP_380055129.1">
    <property type="nucleotide sequence ID" value="NZ_JBHSWB010000001.1"/>
</dbReference>
<dbReference type="EMBL" id="JBHSWB010000001">
    <property type="protein sequence ID" value="MFC6660210.1"/>
    <property type="molecule type" value="Genomic_DNA"/>
</dbReference>
<organism evidence="1 2">
    <name type="scientific">Deinococcus multiflagellatus</name>
    <dbReference type="NCBI Taxonomy" id="1656887"/>
    <lineage>
        <taxon>Bacteria</taxon>
        <taxon>Thermotogati</taxon>
        <taxon>Deinococcota</taxon>
        <taxon>Deinococci</taxon>
        <taxon>Deinococcales</taxon>
        <taxon>Deinococcaceae</taxon>
        <taxon>Deinococcus</taxon>
    </lineage>
</organism>
<dbReference type="Proteomes" id="UP001596317">
    <property type="component" value="Unassembled WGS sequence"/>
</dbReference>
<gene>
    <name evidence="1" type="ORF">ACFP90_07455</name>
</gene>
<evidence type="ECO:0000313" key="1">
    <source>
        <dbReference type="EMBL" id="MFC6660210.1"/>
    </source>
</evidence>
<evidence type="ECO:0000313" key="2">
    <source>
        <dbReference type="Proteomes" id="UP001596317"/>
    </source>
</evidence>
<protein>
    <recommendedName>
        <fullName evidence="3">Insulinase family protein</fullName>
    </recommendedName>
</protein>
<accession>A0ABW1ZH35</accession>
<reference evidence="2" key="1">
    <citation type="journal article" date="2019" name="Int. J. Syst. Evol. Microbiol.">
        <title>The Global Catalogue of Microorganisms (GCM) 10K type strain sequencing project: providing services to taxonomists for standard genome sequencing and annotation.</title>
        <authorList>
            <consortium name="The Broad Institute Genomics Platform"/>
            <consortium name="The Broad Institute Genome Sequencing Center for Infectious Disease"/>
            <person name="Wu L."/>
            <person name="Ma J."/>
        </authorList>
    </citation>
    <scope>NUCLEOTIDE SEQUENCE [LARGE SCALE GENOMIC DNA]</scope>
    <source>
        <strain evidence="2">CCUG 63830</strain>
    </source>
</reference>
<comment type="caution">
    <text evidence="1">The sequence shown here is derived from an EMBL/GenBank/DDBJ whole genome shotgun (WGS) entry which is preliminary data.</text>
</comment>
<name>A0ABW1ZH35_9DEIO</name>
<dbReference type="SUPFAM" id="SSF63411">
    <property type="entry name" value="LuxS/MPP-like metallohydrolase"/>
    <property type="match status" value="1"/>
</dbReference>